<evidence type="ECO:0000256" key="4">
    <source>
        <dbReference type="ARBA" id="ARBA00023163"/>
    </source>
</evidence>
<evidence type="ECO:0000256" key="2">
    <source>
        <dbReference type="ARBA" id="ARBA00023015"/>
    </source>
</evidence>
<comment type="similarity">
    <text evidence="1">Belongs to the LysR transcriptional regulatory family.</text>
</comment>
<dbReference type="InterPro" id="IPR005119">
    <property type="entry name" value="LysR_subst-bd"/>
</dbReference>
<dbReference type="RefSeq" id="WP_194136928.1">
    <property type="nucleotide sequence ID" value="NZ_JADFFK010000020.1"/>
</dbReference>
<dbReference type="Gene3D" id="1.10.10.10">
    <property type="entry name" value="Winged helix-like DNA-binding domain superfamily/Winged helix DNA-binding domain"/>
    <property type="match status" value="1"/>
</dbReference>
<sequence>MDASTLLNRLLIRGKFRHLHALVRLNELRNMSRAASAMGVTQSALSQSVADLEALLETTLFFRHARGVEPTPVALQLIEMAERMLHALEDGTQALAAHILGATRFVRVAATASAIENFIVQALPAFTAKHPEIHITIDELSGQALDASLSSGEHDMVCCLKRETLPEGWSFHSCVEDRLVPVCSTTSHLAQLDVVSAEDLGRATWLPNHVRTASRRGFEYLATRHGWTDVKTLNLTTRSISLTLSLLQARDLVTVLPRTLIAQGIRTGTLLELPFSIDVPHWELGVHWKKSEASPAARILFEALVSASHDRGD</sequence>
<dbReference type="InterPro" id="IPR000847">
    <property type="entry name" value="LysR_HTH_N"/>
</dbReference>
<dbReference type="SUPFAM" id="SSF46785">
    <property type="entry name" value="Winged helix' DNA-binding domain"/>
    <property type="match status" value="1"/>
</dbReference>
<reference evidence="6 7" key="1">
    <citation type="journal article" date="2021" name="Int. J. Syst. Evol. Microbiol.">
        <title>Salipiger mangrovisoli sp. nov., isolated from mangrove soil and the proposal for the reclassification of Paraphaeobacter pallidus as Salipiger pallidus comb. nov.</title>
        <authorList>
            <person name="Du J."/>
            <person name="Liu Y."/>
            <person name="Pei T."/>
            <person name="Deng M.R."/>
            <person name="Zhu H."/>
        </authorList>
    </citation>
    <scope>NUCLEOTIDE SEQUENCE [LARGE SCALE GENOMIC DNA]</scope>
    <source>
        <strain evidence="6 7">6D45A</strain>
    </source>
</reference>
<evidence type="ECO:0000256" key="1">
    <source>
        <dbReference type="ARBA" id="ARBA00009437"/>
    </source>
</evidence>
<keyword evidence="4" id="KW-0804">Transcription</keyword>
<evidence type="ECO:0000259" key="5">
    <source>
        <dbReference type="PROSITE" id="PS50931"/>
    </source>
</evidence>
<name>A0ABR9X7X5_9RHOB</name>
<dbReference type="EMBL" id="JADFFK010000020">
    <property type="protein sequence ID" value="MBE9639653.1"/>
    <property type="molecule type" value="Genomic_DNA"/>
</dbReference>
<protein>
    <submittedName>
        <fullName evidence="6">LysR family transcriptional regulator</fullName>
    </submittedName>
</protein>
<evidence type="ECO:0000313" key="6">
    <source>
        <dbReference type="EMBL" id="MBE9639653.1"/>
    </source>
</evidence>
<dbReference type="InterPro" id="IPR050950">
    <property type="entry name" value="HTH-type_LysR_regulators"/>
</dbReference>
<keyword evidence="3" id="KW-0238">DNA-binding</keyword>
<evidence type="ECO:0000313" key="7">
    <source>
        <dbReference type="Proteomes" id="UP000607796"/>
    </source>
</evidence>
<feature type="domain" description="HTH lysR-type" evidence="5">
    <location>
        <begin position="15"/>
        <end position="71"/>
    </location>
</feature>
<dbReference type="InterPro" id="IPR036390">
    <property type="entry name" value="WH_DNA-bd_sf"/>
</dbReference>
<comment type="caution">
    <text evidence="6">The sequence shown here is derived from an EMBL/GenBank/DDBJ whole genome shotgun (WGS) entry which is preliminary data.</text>
</comment>
<gene>
    <name evidence="6" type="ORF">IQ782_22615</name>
</gene>
<dbReference type="PANTHER" id="PTHR30419:SF8">
    <property type="entry name" value="NITROGEN ASSIMILATION TRANSCRIPTIONAL ACTIVATOR-RELATED"/>
    <property type="match status" value="1"/>
</dbReference>
<dbReference type="Proteomes" id="UP000607796">
    <property type="component" value="Unassembled WGS sequence"/>
</dbReference>
<proteinExistence type="inferred from homology"/>
<evidence type="ECO:0000256" key="3">
    <source>
        <dbReference type="ARBA" id="ARBA00023125"/>
    </source>
</evidence>
<accession>A0ABR9X7X5</accession>
<dbReference type="PRINTS" id="PR00039">
    <property type="entry name" value="HTHLYSR"/>
</dbReference>
<dbReference type="PANTHER" id="PTHR30419">
    <property type="entry name" value="HTH-TYPE TRANSCRIPTIONAL REGULATOR YBHD"/>
    <property type="match status" value="1"/>
</dbReference>
<dbReference type="InterPro" id="IPR036388">
    <property type="entry name" value="WH-like_DNA-bd_sf"/>
</dbReference>
<dbReference type="PROSITE" id="PS50931">
    <property type="entry name" value="HTH_LYSR"/>
    <property type="match status" value="1"/>
</dbReference>
<dbReference type="Pfam" id="PF00126">
    <property type="entry name" value="HTH_1"/>
    <property type="match status" value="1"/>
</dbReference>
<dbReference type="SUPFAM" id="SSF53850">
    <property type="entry name" value="Periplasmic binding protein-like II"/>
    <property type="match status" value="1"/>
</dbReference>
<dbReference type="Gene3D" id="3.40.190.10">
    <property type="entry name" value="Periplasmic binding protein-like II"/>
    <property type="match status" value="2"/>
</dbReference>
<organism evidence="6 7">
    <name type="scientific">Salipiger mangrovisoli</name>
    <dbReference type="NCBI Taxonomy" id="2865933"/>
    <lineage>
        <taxon>Bacteria</taxon>
        <taxon>Pseudomonadati</taxon>
        <taxon>Pseudomonadota</taxon>
        <taxon>Alphaproteobacteria</taxon>
        <taxon>Rhodobacterales</taxon>
        <taxon>Roseobacteraceae</taxon>
        <taxon>Salipiger</taxon>
    </lineage>
</organism>
<keyword evidence="7" id="KW-1185">Reference proteome</keyword>
<dbReference type="Pfam" id="PF03466">
    <property type="entry name" value="LysR_substrate"/>
    <property type="match status" value="1"/>
</dbReference>
<keyword evidence="2" id="KW-0805">Transcription regulation</keyword>